<dbReference type="Proteomes" id="UP000031366">
    <property type="component" value="Unassembled WGS sequence"/>
</dbReference>
<dbReference type="InterPro" id="IPR015797">
    <property type="entry name" value="NUDIX_hydrolase-like_dom_sf"/>
</dbReference>
<protein>
    <submittedName>
        <fullName evidence="3">NUDIX domain protein</fullName>
    </submittedName>
</protein>
<dbReference type="SUPFAM" id="SSF55811">
    <property type="entry name" value="Nudix"/>
    <property type="match status" value="1"/>
</dbReference>
<keyword evidence="1" id="KW-0378">Hydrolase</keyword>
<name>A0A0C1U3V3_9CLOT</name>
<reference evidence="3 4" key="1">
    <citation type="journal article" date="2015" name="Infect. Genet. Evol.">
        <title>Genomic sequences of six botulinum neurotoxin-producing strains representing three clostridial species illustrate the mobility and diversity of botulinum neurotoxin genes.</title>
        <authorList>
            <person name="Smith T.J."/>
            <person name="Hill K.K."/>
            <person name="Xie G."/>
            <person name="Foley B.T."/>
            <person name="Williamson C.H."/>
            <person name="Foster J.T."/>
            <person name="Johnson S.L."/>
            <person name="Chertkov O."/>
            <person name="Teshima H."/>
            <person name="Gibbons H.S."/>
            <person name="Johnsky L.A."/>
            <person name="Karavis M.A."/>
            <person name="Smith L.A."/>
        </authorList>
    </citation>
    <scope>NUCLEOTIDE SEQUENCE [LARGE SCALE GENOMIC DNA]</scope>
    <source>
        <strain evidence="3 4">CDC 2741</strain>
    </source>
</reference>
<dbReference type="STRING" id="29341.RSJ17_15790"/>
<keyword evidence="4" id="KW-1185">Reference proteome</keyword>
<dbReference type="PROSITE" id="PS00893">
    <property type="entry name" value="NUDIX_BOX"/>
    <property type="match status" value="1"/>
</dbReference>
<evidence type="ECO:0000259" key="2">
    <source>
        <dbReference type="PROSITE" id="PS51462"/>
    </source>
</evidence>
<dbReference type="GO" id="GO:0016787">
    <property type="term" value="F:hydrolase activity"/>
    <property type="evidence" value="ECO:0007669"/>
    <property type="project" value="UniProtKB-KW"/>
</dbReference>
<dbReference type="EMBL" id="AYSO01000017">
    <property type="protein sequence ID" value="KIE46168.1"/>
    <property type="molecule type" value="Genomic_DNA"/>
</dbReference>
<dbReference type="PROSITE" id="PS51462">
    <property type="entry name" value="NUDIX"/>
    <property type="match status" value="1"/>
</dbReference>
<dbReference type="InterPro" id="IPR014078">
    <property type="entry name" value="Nudix_YtkD"/>
</dbReference>
<feature type="domain" description="Nudix hydrolase" evidence="2">
    <location>
        <begin position="13"/>
        <end position="138"/>
    </location>
</feature>
<evidence type="ECO:0000313" key="4">
    <source>
        <dbReference type="Proteomes" id="UP000031366"/>
    </source>
</evidence>
<dbReference type="RefSeq" id="WP_205604159.1">
    <property type="nucleotide sequence ID" value="NZ_AYSO01000017.1"/>
</dbReference>
<comment type="caution">
    <text evidence="3">The sequence shown here is derived from an EMBL/GenBank/DDBJ whole genome shotgun (WGS) entry which is preliminary data.</text>
</comment>
<sequence>MEINFYSLDTVANKSLKFAVIAAEYNNKWLFVRHKERTTLEIPGGHREEGEDINKTASRELFEETGATDFHIEAICDYSVTRDDIPSYGRLFYAKVYKLDELPPLEIAEVIFRGNLPENLTYKEIQPYLFRKVKEFKNK</sequence>
<organism evidence="3 4">
    <name type="scientific">Clostridium argentinense CDC 2741</name>
    <dbReference type="NCBI Taxonomy" id="1418104"/>
    <lineage>
        <taxon>Bacteria</taxon>
        <taxon>Bacillati</taxon>
        <taxon>Bacillota</taxon>
        <taxon>Clostridia</taxon>
        <taxon>Eubacteriales</taxon>
        <taxon>Clostridiaceae</taxon>
        <taxon>Clostridium</taxon>
    </lineage>
</organism>
<gene>
    <name evidence="3" type="ORF">U732_1946</name>
</gene>
<accession>A0A0C1U3V3</accession>
<proteinExistence type="predicted"/>
<dbReference type="InterPro" id="IPR020084">
    <property type="entry name" value="NUDIX_hydrolase_CS"/>
</dbReference>
<dbReference type="CDD" id="cd04665">
    <property type="entry name" value="NUDIX_RppH"/>
    <property type="match status" value="1"/>
</dbReference>
<evidence type="ECO:0000313" key="3">
    <source>
        <dbReference type="EMBL" id="KIE46168.1"/>
    </source>
</evidence>
<dbReference type="AlphaFoldDB" id="A0A0C1U3V3"/>
<evidence type="ECO:0000256" key="1">
    <source>
        <dbReference type="ARBA" id="ARBA00022801"/>
    </source>
</evidence>
<dbReference type="InterPro" id="IPR000086">
    <property type="entry name" value="NUDIX_hydrolase_dom"/>
</dbReference>
<dbReference type="Gene3D" id="3.90.79.10">
    <property type="entry name" value="Nucleoside Triphosphate Pyrophosphohydrolase"/>
    <property type="match status" value="1"/>
</dbReference>
<dbReference type="Pfam" id="PF00293">
    <property type="entry name" value="NUDIX"/>
    <property type="match status" value="1"/>
</dbReference>